<keyword evidence="7" id="KW-1185">Reference proteome</keyword>
<sequence>MRSTRTVIAVVLVGFVGGCGLPGNGPSAQDNEAALKVGDPAPPLTVDKWIQGAEVRSFVPGQVYVIEFWATWCGPCIKEMSHLDEYQAKYKNEGVTIIGFTPDMFNSADEVTAFLGQKHPRPGYTFAHETGRVTYDAYMKAAGQSGVPCSFVVDRAGRIAYIGHPTYLDDVLPKVVAGTR</sequence>
<organism evidence="6 7">
    <name type="scientific">Fimbriiglobus ruber</name>
    <dbReference type="NCBI Taxonomy" id="1908690"/>
    <lineage>
        <taxon>Bacteria</taxon>
        <taxon>Pseudomonadati</taxon>
        <taxon>Planctomycetota</taxon>
        <taxon>Planctomycetia</taxon>
        <taxon>Gemmatales</taxon>
        <taxon>Gemmataceae</taxon>
        <taxon>Fimbriiglobus</taxon>
    </lineage>
</organism>
<dbReference type="InterPro" id="IPR013740">
    <property type="entry name" value="Redoxin"/>
</dbReference>
<evidence type="ECO:0000313" key="7">
    <source>
        <dbReference type="Proteomes" id="UP000214646"/>
    </source>
</evidence>
<keyword evidence="2" id="KW-0201">Cytochrome c-type biogenesis</keyword>
<dbReference type="PANTHER" id="PTHR42852">
    <property type="entry name" value="THIOL:DISULFIDE INTERCHANGE PROTEIN DSBE"/>
    <property type="match status" value="1"/>
</dbReference>
<proteinExistence type="predicted"/>
<dbReference type="PROSITE" id="PS51257">
    <property type="entry name" value="PROKAR_LIPOPROTEIN"/>
    <property type="match status" value="1"/>
</dbReference>
<accession>A0A225D4F4</accession>
<keyword evidence="4" id="KW-0676">Redox-active center</keyword>
<evidence type="ECO:0000256" key="1">
    <source>
        <dbReference type="ARBA" id="ARBA00004196"/>
    </source>
</evidence>
<dbReference type="PANTHER" id="PTHR42852:SF6">
    <property type="entry name" value="THIOL:DISULFIDE INTERCHANGE PROTEIN DSBE"/>
    <property type="match status" value="1"/>
</dbReference>
<gene>
    <name evidence="6" type="ORF">FRUB_10495</name>
</gene>
<reference evidence="7" key="1">
    <citation type="submission" date="2017-06" db="EMBL/GenBank/DDBJ databases">
        <title>Genome analysis of Fimbriiglobus ruber SP5, the first member of the order Planctomycetales with confirmed chitinolytic capability.</title>
        <authorList>
            <person name="Ravin N.V."/>
            <person name="Rakitin A.L."/>
            <person name="Ivanova A.A."/>
            <person name="Beletsky A.V."/>
            <person name="Kulichevskaya I.S."/>
            <person name="Mardanov A.V."/>
            <person name="Dedysh S.N."/>
        </authorList>
    </citation>
    <scope>NUCLEOTIDE SEQUENCE [LARGE SCALE GENOMIC DNA]</scope>
    <source>
        <strain evidence="7">SP5</strain>
    </source>
</reference>
<evidence type="ECO:0000259" key="5">
    <source>
        <dbReference type="PROSITE" id="PS51352"/>
    </source>
</evidence>
<dbReference type="OrthoDB" id="288837at2"/>
<dbReference type="EMBL" id="NIDE01000020">
    <property type="protein sequence ID" value="OWK34524.1"/>
    <property type="molecule type" value="Genomic_DNA"/>
</dbReference>
<dbReference type="GO" id="GO:0030313">
    <property type="term" value="C:cell envelope"/>
    <property type="evidence" value="ECO:0007669"/>
    <property type="project" value="UniProtKB-SubCell"/>
</dbReference>
<comment type="caution">
    <text evidence="6">The sequence shown here is derived from an EMBL/GenBank/DDBJ whole genome shotgun (WGS) entry which is preliminary data.</text>
</comment>
<dbReference type="AlphaFoldDB" id="A0A225D4F4"/>
<dbReference type="PROSITE" id="PS51352">
    <property type="entry name" value="THIOREDOXIN_2"/>
    <property type="match status" value="1"/>
</dbReference>
<dbReference type="SUPFAM" id="SSF52833">
    <property type="entry name" value="Thioredoxin-like"/>
    <property type="match status" value="1"/>
</dbReference>
<dbReference type="GO" id="GO:0017004">
    <property type="term" value="P:cytochrome complex assembly"/>
    <property type="evidence" value="ECO:0007669"/>
    <property type="project" value="UniProtKB-KW"/>
</dbReference>
<dbReference type="InterPro" id="IPR013766">
    <property type="entry name" value="Thioredoxin_domain"/>
</dbReference>
<feature type="domain" description="Thioredoxin" evidence="5">
    <location>
        <begin position="35"/>
        <end position="180"/>
    </location>
</feature>
<protein>
    <submittedName>
        <fullName evidence="6">Thioredoxin family protein</fullName>
    </submittedName>
</protein>
<keyword evidence="3" id="KW-1015">Disulfide bond</keyword>
<dbReference type="CDD" id="cd02966">
    <property type="entry name" value="TlpA_like_family"/>
    <property type="match status" value="1"/>
</dbReference>
<evidence type="ECO:0000256" key="2">
    <source>
        <dbReference type="ARBA" id="ARBA00022748"/>
    </source>
</evidence>
<evidence type="ECO:0000256" key="4">
    <source>
        <dbReference type="ARBA" id="ARBA00023284"/>
    </source>
</evidence>
<evidence type="ECO:0000256" key="3">
    <source>
        <dbReference type="ARBA" id="ARBA00023157"/>
    </source>
</evidence>
<evidence type="ECO:0000313" key="6">
    <source>
        <dbReference type="EMBL" id="OWK34524.1"/>
    </source>
</evidence>
<dbReference type="Gene3D" id="3.40.30.10">
    <property type="entry name" value="Glutaredoxin"/>
    <property type="match status" value="1"/>
</dbReference>
<dbReference type="RefSeq" id="WP_161968137.1">
    <property type="nucleotide sequence ID" value="NZ_NIDE01000020.1"/>
</dbReference>
<dbReference type="GO" id="GO:0016491">
    <property type="term" value="F:oxidoreductase activity"/>
    <property type="evidence" value="ECO:0007669"/>
    <property type="project" value="InterPro"/>
</dbReference>
<comment type="subcellular location">
    <subcellularLocation>
        <location evidence="1">Cell envelope</location>
    </subcellularLocation>
</comment>
<dbReference type="Proteomes" id="UP000214646">
    <property type="component" value="Unassembled WGS sequence"/>
</dbReference>
<dbReference type="InterPro" id="IPR036249">
    <property type="entry name" value="Thioredoxin-like_sf"/>
</dbReference>
<dbReference type="Pfam" id="PF08534">
    <property type="entry name" value="Redoxin"/>
    <property type="match status" value="1"/>
</dbReference>
<name>A0A225D4F4_9BACT</name>
<dbReference type="InterPro" id="IPR050553">
    <property type="entry name" value="Thioredoxin_ResA/DsbE_sf"/>
</dbReference>